<evidence type="ECO:0000313" key="1">
    <source>
        <dbReference type="EMBL" id="KAK3280058.1"/>
    </source>
</evidence>
<dbReference type="AlphaFoldDB" id="A0AAE0GLD3"/>
<protein>
    <submittedName>
        <fullName evidence="1">Uncharacterized protein</fullName>
    </submittedName>
</protein>
<keyword evidence="2" id="KW-1185">Reference proteome</keyword>
<comment type="caution">
    <text evidence="1">The sequence shown here is derived from an EMBL/GenBank/DDBJ whole genome shotgun (WGS) entry which is preliminary data.</text>
</comment>
<proteinExistence type="predicted"/>
<organism evidence="1 2">
    <name type="scientific">Cymbomonas tetramitiformis</name>
    <dbReference type="NCBI Taxonomy" id="36881"/>
    <lineage>
        <taxon>Eukaryota</taxon>
        <taxon>Viridiplantae</taxon>
        <taxon>Chlorophyta</taxon>
        <taxon>Pyramimonadophyceae</taxon>
        <taxon>Pyramimonadales</taxon>
        <taxon>Pyramimonadaceae</taxon>
        <taxon>Cymbomonas</taxon>
    </lineage>
</organism>
<reference evidence="1 2" key="1">
    <citation type="journal article" date="2015" name="Genome Biol. Evol.">
        <title>Comparative Genomics of a Bacterivorous Green Alga Reveals Evolutionary Causalities and Consequences of Phago-Mixotrophic Mode of Nutrition.</title>
        <authorList>
            <person name="Burns J.A."/>
            <person name="Paasch A."/>
            <person name="Narechania A."/>
            <person name="Kim E."/>
        </authorList>
    </citation>
    <scope>NUCLEOTIDE SEQUENCE [LARGE SCALE GENOMIC DNA]</scope>
    <source>
        <strain evidence="1 2">PLY_AMNH</strain>
    </source>
</reference>
<evidence type="ECO:0000313" key="2">
    <source>
        <dbReference type="Proteomes" id="UP001190700"/>
    </source>
</evidence>
<accession>A0AAE0GLD3</accession>
<sequence>MCATHYLFFTDGVPGNEDDGPEAFACAASAYGPPAVLSAGGTVGGIDVSAYGFSVVPQTPDDSADDDILRRLGVLTAEAARRRGRFRQVVPRHWLPPCRPLVSLLFRKGICPCAMSAPHLSPPRTDDTGGEFGGCIATVEYAGAAEDTGYDTDDWEDLPDGQCVLRRSALTAAANHAAVPAAGSEPVTRSYGPIDLQRDSWLEMDAHRPLAILEVAPSGVLHFHA</sequence>
<dbReference type="Proteomes" id="UP001190700">
    <property type="component" value="Unassembled WGS sequence"/>
</dbReference>
<dbReference type="EMBL" id="LGRX02004554">
    <property type="protein sequence ID" value="KAK3280058.1"/>
    <property type="molecule type" value="Genomic_DNA"/>
</dbReference>
<name>A0AAE0GLD3_9CHLO</name>
<gene>
    <name evidence="1" type="ORF">CYMTET_12080</name>
</gene>